<dbReference type="KEGG" id="ddr:Deide_20450"/>
<dbReference type="PANTHER" id="PTHR30483:SF6">
    <property type="entry name" value="PERIPLASMIC BINDING PROTEIN OF ABC TRANSPORTER FOR NATURAL AMINO ACIDS"/>
    <property type="match status" value="1"/>
</dbReference>
<sequence>MKKRTLISLSLLPFLAGSALADKVVSIGFSGPLSGGAAFYGKDTQSGVEMAIEELNRKGIRVKGEKVTFKLVSLDDRYLPNETATNVKRMTSQDIGVIFVPHSGGILTVQPMTSRDNFLLVAYSSEPKILEAKNPMTFMLPPRYDNYLQPFTATQMKAYGKKLGLIGTTSAYGKQWTEAITAEWKKQGGTVGANNGVDYNTTVDYSAAVTKALAEKPDVLFVGGPSQPTALVIKAAREQGFKGGFIVMDQAKFEQMDTMIPAAYLSGSVGVLPTKEFPGTNIFISQYQKVYKKIPTSEAGLNYMGMHVIAKAMELAGSTDPKAIRAKLDDAAKALPLSKTVYKLHGVTENGHVDAEFIIASVKNGKYTKLRVPKVFK</sequence>
<dbReference type="PaxDb" id="546414-Deide_20450"/>
<dbReference type="HOGENOM" id="CLU_027128_6_2_0"/>
<reference evidence="5 6" key="1">
    <citation type="journal article" date="2009" name="PLoS Genet.">
        <title>Alliance of proteomics and genomics to unravel the specificities of Sahara bacterium Deinococcus deserti.</title>
        <authorList>
            <person name="de Groot A."/>
            <person name="Dulermo R."/>
            <person name="Ortet P."/>
            <person name="Blanchard L."/>
            <person name="Guerin P."/>
            <person name="Fernandez B."/>
            <person name="Vacherie B."/>
            <person name="Dossat C."/>
            <person name="Jolivet E."/>
            <person name="Siguier P."/>
            <person name="Chandler M."/>
            <person name="Barakat M."/>
            <person name="Dedieu A."/>
            <person name="Barbe V."/>
            <person name="Heulin T."/>
            <person name="Sommer S."/>
            <person name="Achouak W."/>
            <person name="Armengaud J."/>
        </authorList>
    </citation>
    <scope>NUCLEOTIDE SEQUENCE [LARGE SCALE GENOMIC DNA]</scope>
    <source>
        <strain evidence="6">DSM 17065 / CIP 109153 / LMG 22923 / VCD115</strain>
    </source>
</reference>
<proteinExistence type="inferred from homology"/>
<accession>C1CYN1</accession>
<evidence type="ECO:0000313" key="5">
    <source>
        <dbReference type="EMBL" id="ACO47061.1"/>
    </source>
</evidence>
<dbReference type="EMBL" id="CP001114">
    <property type="protein sequence ID" value="ACO47061.1"/>
    <property type="molecule type" value="Genomic_DNA"/>
</dbReference>
<dbReference type="Pfam" id="PF13458">
    <property type="entry name" value="Peripla_BP_6"/>
    <property type="match status" value="1"/>
</dbReference>
<evidence type="ECO:0000256" key="3">
    <source>
        <dbReference type="SAM" id="SignalP"/>
    </source>
</evidence>
<evidence type="ECO:0000259" key="4">
    <source>
        <dbReference type="Pfam" id="PF13458"/>
    </source>
</evidence>
<dbReference type="InterPro" id="IPR028082">
    <property type="entry name" value="Peripla_BP_I"/>
</dbReference>
<evidence type="ECO:0000313" key="6">
    <source>
        <dbReference type="Proteomes" id="UP000002208"/>
    </source>
</evidence>
<feature type="domain" description="Leucine-binding protein" evidence="4">
    <location>
        <begin position="25"/>
        <end position="365"/>
    </location>
</feature>
<dbReference type="PANTHER" id="PTHR30483">
    <property type="entry name" value="LEUCINE-SPECIFIC-BINDING PROTEIN"/>
    <property type="match status" value="1"/>
</dbReference>
<keyword evidence="2 3" id="KW-0732">Signal</keyword>
<name>C1CYN1_DEIDV</name>
<dbReference type="STRING" id="546414.Deide_20450"/>
<gene>
    <name evidence="5" type="ordered locus">Deide_20450</name>
</gene>
<dbReference type="SUPFAM" id="SSF53822">
    <property type="entry name" value="Periplasmic binding protein-like I"/>
    <property type="match status" value="1"/>
</dbReference>
<comment type="similarity">
    <text evidence="1">Belongs to the leucine-binding protein family.</text>
</comment>
<dbReference type="CDD" id="cd06336">
    <property type="entry name" value="PBP1_ABC_ligand_binding-like"/>
    <property type="match status" value="1"/>
</dbReference>
<protein>
    <submittedName>
        <fullName evidence="5">Putative branched-chain amino acid ABC transporter, periplasmic component</fullName>
    </submittedName>
</protein>
<dbReference type="RefSeq" id="WP_012694182.1">
    <property type="nucleotide sequence ID" value="NC_012526.1"/>
</dbReference>
<evidence type="ECO:0000256" key="2">
    <source>
        <dbReference type="ARBA" id="ARBA00022729"/>
    </source>
</evidence>
<dbReference type="Gene3D" id="3.40.50.2300">
    <property type="match status" value="2"/>
</dbReference>
<dbReference type="Proteomes" id="UP000002208">
    <property type="component" value="Chromosome"/>
</dbReference>
<organism evidence="5 6">
    <name type="scientific">Deinococcus deserti (strain DSM 17065 / CIP 109153 / LMG 22923 / VCD115)</name>
    <dbReference type="NCBI Taxonomy" id="546414"/>
    <lineage>
        <taxon>Bacteria</taxon>
        <taxon>Thermotogati</taxon>
        <taxon>Deinococcota</taxon>
        <taxon>Deinococci</taxon>
        <taxon>Deinococcales</taxon>
        <taxon>Deinococcaceae</taxon>
        <taxon>Deinococcus</taxon>
    </lineage>
</organism>
<dbReference type="InterPro" id="IPR028081">
    <property type="entry name" value="Leu-bd"/>
</dbReference>
<dbReference type="AlphaFoldDB" id="C1CYN1"/>
<dbReference type="InterPro" id="IPR051010">
    <property type="entry name" value="BCAA_transport"/>
</dbReference>
<dbReference type="eggNOG" id="COG0683">
    <property type="taxonomic scope" value="Bacteria"/>
</dbReference>
<feature type="signal peptide" evidence="3">
    <location>
        <begin position="1"/>
        <end position="21"/>
    </location>
</feature>
<keyword evidence="6" id="KW-1185">Reference proteome</keyword>
<evidence type="ECO:0000256" key="1">
    <source>
        <dbReference type="ARBA" id="ARBA00010062"/>
    </source>
</evidence>
<dbReference type="OrthoDB" id="9783240at2"/>
<feature type="chain" id="PRO_5002907973" evidence="3">
    <location>
        <begin position="22"/>
        <end position="377"/>
    </location>
</feature>